<accession>A0ABX5H426</accession>
<name>A0ABX5H426_PHOAN</name>
<evidence type="ECO:0000313" key="2">
    <source>
        <dbReference type="EMBL" id="PSX10426.1"/>
    </source>
</evidence>
<gene>
    <name evidence="2" type="ORF">C0W27_10350</name>
</gene>
<reference evidence="2 3" key="1">
    <citation type="submission" date="2018-01" db="EMBL/GenBank/DDBJ databases">
        <title>Whole genome sequencing of Histamine producing bacteria.</title>
        <authorList>
            <person name="Butler K."/>
        </authorList>
    </citation>
    <scope>NUCLEOTIDE SEQUENCE [LARGE SCALE GENOMIC DNA]</scope>
    <source>
        <strain evidence="2 3">A6-1</strain>
    </source>
</reference>
<evidence type="ECO:0000313" key="3">
    <source>
        <dbReference type="Proteomes" id="UP000240989"/>
    </source>
</evidence>
<keyword evidence="3" id="KW-1185">Reference proteome</keyword>
<keyword evidence="1" id="KW-1133">Transmembrane helix</keyword>
<dbReference type="EMBL" id="PYOU01000007">
    <property type="protein sequence ID" value="PSX10426.1"/>
    <property type="molecule type" value="Genomic_DNA"/>
</dbReference>
<sequence>MLKKWNEKWFKRWSIRREKGQLHYVLSQTAITVFFLIIGLFLHTLLYSNQSKWDVFLPNTAKYALFWFVMGLIVNYFGWIFAEIRYQDVINKQQEENGNH</sequence>
<protein>
    <recommendedName>
        <fullName evidence="4">2TM domain-containing protein</fullName>
    </recommendedName>
</protein>
<evidence type="ECO:0008006" key="4">
    <source>
        <dbReference type="Google" id="ProtNLM"/>
    </source>
</evidence>
<feature type="transmembrane region" description="Helical" evidence="1">
    <location>
        <begin position="21"/>
        <end position="43"/>
    </location>
</feature>
<organism evidence="2 3">
    <name type="scientific">Photobacterium angustum</name>
    <dbReference type="NCBI Taxonomy" id="661"/>
    <lineage>
        <taxon>Bacteria</taxon>
        <taxon>Pseudomonadati</taxon>
        <taxon>Pseudomonadota</taxon>
        <taxon>Gammaproteobacteria</taxon>
        <taxon>Vibrionales</taxon>
        <taxon>Vibrionaceae</taxon>
        <taxon>Photobacterium</taxon>
    </lineage>
</organism>
<feature type="transmembrane region" description="Helical" evidence="1">
    <location>
        <begin position="63"/>
        <end position="82"/>
    </location>
</feature>
<dbReference type="Proteomes" id="UP000240989">
    <property type="component" value="Unassembled WGS sequence"/>
</dbReference>
<proteinExistence type="predicted"/>
<evidence type="ECO:0000256" key="1">
    <source>
        <dbReference type="SAM" id="Phobius"/>
    </source>
</evidence>
<dbReference type="RefSeq" id="WP_045151612.1">
    <property type="nucleotide sequence ID" value="NZ_JZSW01000002.1"/>
</dbReference>
<comment type="caution">
    <text evidence="2">The sequence shown here is derived from an EMBL/GenBank/DDBJ whole genome shotgun (WGS) entry which is preliminary data.</text>
</comment>
<keyword evidence="1" id="KW-0472">Membrane</keyword>
<keyword evidence="1" id="KW-0812">Transmembrane</keyword>